<evidence type="ECO:0000313" key="1">
    <source>
        <dbReference type="EMBL" id="CAI8049118.1"/>
    </source>
</evidence>
<gene>
    <name evidence="1" type="ORF">GBAR_LOCUS27051</name>
</gene>
<dbReference type="AlphaFoldDB" id="A0AA35X8A6"/>
<protein>
    <submittedName>
        <fullName evidence="1">Uncharacterized protein</fullName>
    </submittedName>
</protein>
<dbReference type="Proteomes" id="UP001174909">
    <property type="component" value="Unassembled WGS sequence"/>
</dbReference>
<name>A0AA35X8A6_GEOBA</name>
<dbReference type="EMBL" id="CASHTH010003775">
    <property type="protein sequence ID" value="CAI8049118.1"/>
    <property type="molecule type" value="Genomic_DNA"/>
</dbReference>
<organism evidence="1 2">
    <name type="scientific">Geodia barretti</name>
    <name type="common">Barrett's horny sponge</name>
    <dbReference type="NCBI Taxonomy" id="519541"/>
    <lineage>
        <taxon>Eukaryota</taxon>
        <taxon>Metazoa</taxon>
        <taxon>Porifera</taxon>
        <taxon>Demospongiae</taxon>
        <taxon>Heteroscleromorpha</taxon>
        <taxon>Tetractinellida</taxon>
        <taxon>Astrophorina</taxon>
        <taxon>Geodiidae</taxon>
        <taxon>Geodia</taxon>
    </lineage>
</organism>
<proteinExistence type="predicted"/>
<comment type="caution">
    <text evidence="1">The sequence shown here is derived from an EMBL/GenBank/DDBJ whole genome shotgun (WGS) entry which is preliminary data.</text>
</comment>
<accession>A0AA35X8A6</accession>
<keyword evidence="2" id="KW-1185">Reference proteome</keyword>
<reference evidence="1" key="1">
    <citation type="submission" date="2023-03" db="EMBL/GenBank/DDBJ databases">
        <authorList>
            <person name="Steffen K."/>
            <person name="Cardenas P."/>
        </authorList>
    </citation>
    <scope>NUCLEOTIDE SEQUENCE</scope>
</reference>
<sequence length="77" mass="8615">MPRSAILAVIAELRRTFLAERSRWMTGGLCLWRKARPRAMSCRIETFTPSGMATLLELGSLGSSISCRLVIIFSITR</sequence>
<evidence type="ECO:0000313" key="2">
    <source>
        <dbReference type="Proteomes" id="UP001174909"/>
    </source>
</evidence>